<dbReference type="EMBL" id="VOIH02000007">
    <property type="protein sequence ID" value="KAF3442711.1"/>
    <property type="molecule type" value="Genomic_DNA"/>
</dbReference>
<dbReference type="Proteomes" id="UP000796880">
    <property type="component" value="Unassembled WGS sequence"/>
</dbReference>
<name>A0A8K0GZ50_9ROSA</name>
<organism evidence="1 2">
    <name type="scientific">Rhamnella rubrinervis</name>
    <dbReference type="NCBI Taxonomy" id="2594499"/>
    <lineage>
        <taxon>Eukaryota</taxon>
        <taxon>Viridiplantae</taxon>
        <taxon>Streptophyta</taxon>
        <taxon>Embryophyta</taxon>
        <taxon>Tracheophyta</taxon>
        <taxon>Spermatophyta</taxon>
        <taxon>Magnoliopsida</taxon>
        <taxon>eudicotyledons</taxon>
        <taxon>Gunneridae</taxon>
        <taxon>Pentapetalae</taxon>
        <taxon>rosids</taxon>
        <taxon>fabids</taxon>
        <taxon>Rosales</taxon>
        <taxon>Rhamnaceae</taxon>
        <taxon>rhamnoid group</taxon>
        <taxon>Rhamneae</taxon>
        <taxon>Rhamnella</taxon>
    </lineage>
</organism>
<sequence>MVQKVLLNKMCFRKLLENEKISKNPIEVTQKRLLNITMNKTGDKRKDNVGQFGTLRNLEHDLWKSNKKSKEDLAKCEKWYEEELTKLKLFITFTLNNKVAKHILDLRHLVVDFSSIYGMEISTSCFTLFMIDNFNLTTILLITFLTSTNIDANVNFLVANVGVGDHTLTHDVDIGIVVSTPMANVGIDIVILVGVDILSSMIPITDSIYGGNKSPK</sequence>
<comment type="caution">
    <text evidence="1">The sequence shown here is derived from an EMBL/GenBank/DDBJ whole genome shotgun (WGS) entry which is preliminary data.</text>
</comment>
<evidence type="ECO:0000313" key="1">
    <source>
        <dbReference type="EMBL" id="KAF3442711.1"/>
    </source>
</evidence>
<keyword evidence="2" id="KW-1185">Reference proteome</keyword>
<evidence type="ECO:0000313" key="2">
    <source>
        <dbReference type="Proteomes" id="UP000796880"/>
    </source>
</evidence>
<dbReference type="AlphaFoldDB" id="A0A8K0GZ50"/>
<gene>
    <name evidence="1" type="ORF">FNV43_RR16628</name>
</gene>
<reference evidence="1" key="1">
    <citation type="submission" date="2020-03" db="EMBL/GenBank/DDBJ databases">
        <title>A high-quality chromosome-level genome assembly of a woody plant with both climbing and erect habits, Rhamnella rubrinervis.</title>
        <authorList>
            <person name="Lu Z."/>
            <person name="Yang Y."/>
            <person name="Zhu X."/>
            <person name="Sun Y."/>
        </authorList>
    </citation>
    <scope>NUCLEOTIDE SEQUENCE</scope>
    <source>
        <strain evidence="1">BYM</strain>
        <tissue evidence="1">Leaf</tissue>
    </source>
</reference>
<proteinExistence type="predicted"/>
<protein>
    <submittedName>
        <fullName evidence="1">Uncharacterized protein</fullName>
    </submittedName>
</protein>
<accession>A0A8K0GZ50</accession>